<feature type="domain" description="HTH cro/C1-type" evidence="1">
    <location>
        <begin position="6"/>
        <end position="59"/>
    </location>
</feature>
<organism evidence="2 3">
    <name type="scientific">Tenacibaculum jejuense</name>
    <dbReference type="NCBI Taxonomy" id="584609"/>
    <lineage>
        <taxon>Bacteria</taxon>
        <taxon>Pseudomonadati</taxon>
        <taxon>Bacteroidota</taxon>
        <taxon>Flavobacteriia</taxon>
        <taxon>Flavobacteriales</taxon>
        <taxon>Flavobacteriaceae</taxon>
        <taxon>Tenacibaculum</taxon>
    </lineage>
</organism>
<dbReference type="AlphaFoldDB" id="A0A238U5P1"/>
<dbReference type="KEGG" id="tje:TJEJU_0681"/>
<sequence length="129" mass="14703">MTGQEIRRIRRELNKTQEEFAKIIGVSKNSVQLWETEKRNPSLTTVKLIKETYSKYSQISNSNQGGINLVKDGVVVNLREVALFVADNIEELKKEKVFYNALIIEALELLKEAQDSDGNINPVKLLAKR</sequence>
<dbReference type="InterPro" id="IPR010982">
    <property type="entry name" value="Lambda_DNA-bd_dom_sf"/>
</dbReference>
<name>A0A238U5P1_9FLAO</name>
<dbReference type="PROSITE" id="PS50943">
    <property type="entry name" value="HTH_CROC1"/>
    <property type="match status" value="1"/>
</dbReference>
<dbReference type="RefSeq" id="WP_197697493.1">
    <property type="nucleotide sequence ID" value="NZ_LT899436.1"/>
</dbReference>
<gene>
    <name evidence="2" type="ORF">TJEJU_0681</name>
</gene>
<evidence type="ECO:0000259" key="1">
    <source>
        <dbReference type="PROSITE" id="PS50943"/>
    </source>
</evidence>
<proteinExistence type="predicted"/>
<dbReference type="Gene3D" id="1.10.260.40">
    <property type="entry name" value="lambda repressor-like DNA-binding domains"/>
    <property type="match status" value="1"/>
</dbReference>
<dbReference type="SUPFAM" id="SSF47413">
    <property type="entry name" value="lambda repressor-like DNA-binding domains"/>
    <property type="match status" value="1"/>
</dbReference>
<dbReference type="Proteomes" id="UP000215214">
    <property type="component" value="Chromosome TJEJU"/>
</dbReference>
<evidence type="ECO:0000313" key="3">
    <source>
        <dbReference type="Proteomes" id="UP000215214"/>
    </source>
</evidence>
<keyword evidence="3" id="KW-1185">Reference proteome</keyword>
<dbReference type="CDD" id="cd00093">
    <property type="entry name" value="HTH_XRE"/>
    <property type="match status" value="1"/>
</dbReference>
<reference evidence="2 3" key="1">
    <citation type="submission" date="2017-07" db="EMBL/GenBank/DDBJ databases">
        <authorList>
            <person name="Sun Z.S."/>
            <person name="Albrecht U."/>
            <person name="Echele G."/>
            <person name="Lee C.C."/>
        </authorList>
    </citation>
    <scope>NUCLEOTIDE SEQUENCE [LARGE SCALE GENOMIC DNA]</scope>
    <source>
        <strain evidence="3">type strain: KCTC 22618</strain>
    </source>
</reference>
<dbReference type="SMART" id="SM00530">
    <property type="entry name" value="HTH_XRE"/>
    <property type="match status" value="1"/>
</dbReference>
<dbReference type="Pfam" id="PF01381">
    <property type="entry name" value="HTH_3"/>
    <property type="match status" value="1"/>
</dbReference>
<dbReference type="GO" id="GO:0003677">
    <property type="term" value="F:DNA binding"/>
    <property type="evidence" value="ECO:0007669"/>
    <property type="project" value="InterPro"/>
</dbReference>
<evidence type="ECO:0000313" key="2">
    <source>
        <dbReference type="EMBL" id="SNR14457.1"/>
    </source>
</evidence>
<dbReference type="InterPro" id="IPR001387">
    <property type="entry name" value="Cro/C1-type_HTH"/>
</dbReference>
<protein>
    <recommendedName>
        <fullName evidence="1">HTH cro/C1-type domain-containing protein</fullName>
    </recommendedName>
</protein>
<dbReference type="EMBL" id="LT899436">
    <property type="protein sequence ID" value="SNR14457.1"/>
    <property type="molecule type" value="Genomic_DNA"/>
</dbReference>
<accession>A0A238U5P1</accession>